<evidence type="ECO:0000256" key="1">
    <source>
        <dbReference type="SAM" id="MobiDB-lite"/>
    </source>
</evidence>
<evidence type="ECO:0000313" key="3">
    <source>
        <dbReference type="Proteomes" id="UP000276379"/>
    </source>
</evidence>
<organism evidence="2 3">
    <name type="scientific">Streptomyces griseofuscus</name>
    <dbReference type="NCBI Taxonomy" id="146922"/>
    <lineage>
        <taxon>Bacteria</taxon>
        <taxon>Bacillati</taxon>
        <taxon>Actinomycetota</taxon>
        <taxon>Actinomycetes</taxon>
        <taxon>Kitasatosporales</taxon>
        <taxon>Streptomycetaceae</taxon>
        <taxon>Streptomyces</taxon>
    </lineage>
</organism>
<evidence type="ECO:0000313" key="2">
    <source>
        <dbReference type="EMBL" id="RRQ84042.1"/>
    </source>
</evidence>
<accession>A0A426S3B2</accession>
<sequence length="126" mass="13615">MGGATSRVYGILPFGLRHPGAPICQNRITGDPRTPSGRYILGLSVPYRTGPPARIPSRRRKASGTSQHVDDRTCGCRTTVSCARRSRPGPPSPRSPASPSAWPSAVCHVRVANWFRDVTLHLLDSS</sequence>
<dbReference type="Proteomes" id="UP000276379">
    <property type="component" value="Unassembled WGS sequence"/>
</dbReference>
<dbReference type="AlphaFoldDB" id="A0A426S3B2"/>
<dbReference type="EMBL" id="PDES01000010">
    <property type="protein sequence ID" value="RRQ84042.1"/>
    <property type="molecule type" value="Genomic_DNA"/>
</dbReference>
<comment type="caution">
    <text evidence="2">The sequence shown here is derived from an EMBL/GenBank/DDBJ whole genome shotgun (WGS) entry which is preliminary data.</text>
</comment>
<name>A0A426S3B2_9ACTN</name>
<proteinExistence type="predicted"/>
<gene>
    <name evidence="2" type="ORF">CQW44_22765</name>
</gene>
<keyword evidence="3" id="KW-1185">Reference proteome</keyword>
<feature type="region of interest" description="Disordered" evidence="1">
    <location>
        <begin position="50"/>
        <end position="102"/>
    </location>
</feature>
<protein>
    <submittedName>
        <fullName evidence="2">Uncharacterized protein</fullName>
    </submittedName>
</protein>
<reference evidence="2 3" key="1">
    <citation type="submission" date="2017-10" db="EMBL/GenBank/DDBJ databases">
        <title>Draft genome of actinobacteria isolated from guarana (Paullinia cupana (Mart.) Ducke.</title>
        <authorList>
            <person name="Siqueira K.A."/>
            <person name="Liotti R.G."/>
            <person name="Mendes T.A."/>
            <person name="Soares M.A."/>
        </authorList>
    </citation>
    <scope>NUCLEOTIDE SEQUENCE [LARGE SCALE GENOMIC DNA]</scope>
    <source>
        <strain evidence="2 3">199</strain>
    </source>
</reference>